<protein>
    <recommendedName>
        <fullName evidence="9">Partial AB-hydrolase lipase domain-containing protein</fullName>
    </recommendedName>
</protein>
<gene>
    <name evidence="10" type="ORF">DIABBA_LOCUS852</name>
</gene>
<keyword evidence="4" id="KW-0442">Lipid degradation</keyword>
<dbReference type="Pfam" id="PF04083">
    <property type="entry name" value="Abhydro_lipase"/>
    <property type="match status" value="1"/>
</dbReference>
<keyword evidence="3" id="KW-0378">Hydrolase</keyword>
<dbReference type="PANTHER" id="PTHR11005">
    <property type="entry name" value="LYSOSOMAL ACID LIPASE-RELATED"/>
    <property type="match status" value="1"/>
</dbReference>
<sequence>MYILKTLLILVSVAQVYCKSQSLDAIGNFVRKYRESFNVSDSKFDQNSDVGLDIYHFLRKYKYPVETHWVETEDGYVLRMQRLVGGKNGVYSDKSNKPAVLLMHGLLSSAMDFVNCGPNRSIALMLADAGYDVWLGNNRGTTWSRMHKTLDPDNDPEYYDYSFETCGYYDLPAKIDYIIEHTDQKKIFYIGHSQGTSQFFAMAALRPEYNKKIALMSALAPVAYMTHMASPFPRFLAQYLELFEFLLVDVLQFHNLLPYSWIYTEFAKLLVVIERTFPQVKELSAITMFLLCGFNNKQFDRDLIPIILSNSPAGISTKMLLHYGQVIRSGKFRRYDYGVVNIKKYKSISPPEYNVSAITAPIAIYYSQNDFFAAVKDVELLVNQLPNVAKLRMIEDRRFNHVDYIWAKDVATIINEDVIATQNKYIPAEPPQDNSANTIFGKSVLYPIITMFLTVLLYQ</sequence>
<reference evidence="10" key="1">
    <citation type="submission" date="2022-01" db="EMBL/GenBank/DDBJ databases">
        <authorList>
            <person name="King R."/>
        </authorList>
    </citation>
    <scope>NUCLEOTIDE SEQUENCE</scope>
</reference>
<feature type="active site" description="Charge relay system" evidence="7">
    <location>
        <position position="370"/>
    </location>
</feature>
<dbReference type="InterPro" id="IPR006693">
    <property type="entry name" value="AB_hydrolase_lipase"/>
</dbReference>
<evidence type="ECO:0000256" key="3">
    <source>
        <dbReference type="ARBA" id="ARBA00022801"/>
    </source>
</evidence>
<feature type="active site" description="Nucleophile" evidence="7">
    <location>
        <position position="193"/>
    </location>
</feature>
<evidence type="ECO:0000256" key="8">
    <source>
        <dbReference type="SAM" id="SignalP"/>
    </source>
</evidence>
<keyword evidence="5" id="KW-0443">Lipid metabolism</keyword>
<evidence type="ECO:0000256" key="2">
    <source>
        <dbReference type="ARBA" id="ARBA00022729"/>
    </source>
</evidence>
<accession>A0A9N9SS01</accession>
<keyword evidence="2 8" id="KW-0732">Signal</keyword>
<dbReference type="Proteomes" id="UP001153709">
    <property type="component" value="Chromosome 1"/>
</dbReference>
<dbReference type="InterPro" id="IPR025483">
    <property type="entry name" value="Lipase_euk"/>
</dbReference>
<dbReference type="EMBL" id="OU898276">
    <property type="protein sequence ID" value="CAG9826767.1"/>
    <property type="molecule type" value="Genomic_DNA"/>
</dbReference>
<evidence type="ECO:0000256" key="6">
    <source>
        <dbReference type="ARBA" id="ARBA00023180"/>
    </source>
</evidence>
<evidence type="ECO:0000256" key="4">
    <source>
        <dbReference type="ARBA" id="ARBA00022963"/>
    </source>
</evidence>
<evidence type="ECO:0000256" key="7">
    <source>
        <dbReference type="PIRSR" id="PIRSR000862-1"/>
    </source>
</evidence>
<feature type="signal peptide" evidence="8">
    <location>
        <begin position="1"/>
        <end position="18"/>
    </location>
</feature>
<organism evidence="10 11">
    <name type="scientific">Diabrotica balteata</name>
    <name type="common">Banded cucumber beetle</name>
    <dbReference type="NCBI Taxonomy" id="107213"/>
    <lineage>
        <taxon>Eukaryota</taxon>
        <taxon>Metazoa</taxon>
        <taxon>Ecdysozoa</taxon>
        <taxon>Arthropoda</taxon>
        <taxon>Hexapoda</taxon>
        <taxon>Insecta</taxon>
        <taxon>Pterygota</taxon>
        <taxon>Neoptera</taxon>
        <taxon>Endopterygota</taxon>
        <taxon>Coleoptera</taxon>
        <taxon>Polyphaga</taxon>
        <taxon>Cucujiformia</taxon>
        <taxon>Chrysomeloidea</taxon>
        <taxon>Chrysomelidae</taxon>
        <taxon>Galerucinae</taxon>
        <taxon>Diabroticina</taxon>
        <taxon>Diabroticites</taxon>
        <taxon>Diabrotica</taxon>
    </lineage>
</organism>
<feature type="active site" description="Charge relay system" evidence="7">
    <location>
        <position position="401"/>
    </location>
</feature>
<keyword evidence="11" id="KW-1185">Reference proteome</keyword>
<evidence type="ECO:0000256" key="5">
    <source>
        <dbReference type="ARBA" id="ARBA00023098"/>
    </source>
</evidence>
<comment type="similarity">
    <text evidence="1">Belongs to the AB hydrolase superfamily. Lipase family.</text>
</comment>
<dbReference type="Gene3D" id="3.40.50.1820">
    <property type="entry name" value="alpha/beta hydrolase"/>
    <property type="match status" value="1"/>
</dbReference>
<dbReference type="GO" id="GO:0016788">
    <property type="term" value="F:hydrolase activity, acting on ester bonds"/>
    <property type="evidence" value="ECO:0007669"/>
    <property type="project" value="InterPro"/>
</dbReference>
<dbReference type="GO" id="GO:0016042">
    <property type="term" value="P:lipid catabolic process"/>
    <property type="evidence" value="ECO:0007669"/>
    <property type="project" value="UniProtKB-KW"/>
</dbReference>
<name>A0A9N9SS01_DIABA</name>
<feature type="domain" description="Partial AB-hydrolase lipase" evidence="9">
    <location>
        <begin position="56"/>
        <end position="115"/>
    </location>
</feature>
<proteinExistence type="inferred from homology"/>
<dbReference type="PIRSF" id="PIRSF000862">
    <property type="entry name" value="Steryl_ester_lip"/>
    <property type="match status" value="1"/>
</dbReference>
<evidence type="ECO:0000256" key="1">
    <source>
        <dbReference type="ARBA" id="ARBA00010701"/>
    </source>
</evidence>
<evidence type="ECO:0000259" key="9">
    <source>
        <dbReference type="Pfam" id="PF04083"/>
    </source>
</evidence>
<dbReference type="FunFam" id="3.40.50.1820:FF:000057">
    <property type="entry name" value="Lipase"/>
    <property type="match status" value="1"/>
</dbReference>
<feature type="chain" id="PRO_5040302342" description="Partial AB-hydrolase lipase domain-containing protein" evidence="8">
    <location>
        <begin position="19"/>
        <end position="459"/>
    </location>
</feature>
<evidence type="ECO:0000313" key="11">
    <source>
        <dbReference type="Proteomes" id="UP001153709"/>
    </source>
</evidence>
<dbReference type="InterPro" id="IPR029058">
    <property type="entry name" value="AB_hydrolase_fold"/>
</dbReference>
<dbReference type="OrthoDB" id="9974421at2759"/>
<dbReference type="SUPFAM" id="SSF53474">
    <property type="entry name" value="alpha/beta-Hydrolases"/>
    <property type="match status" value="1"/>
</dbReference>
<dbReference type="AlphaFoldDB" id="A0A9N9SS01"/>
<evidence type="ECO:0000313" key="10">
    <source>
        <dbReference type="EMBL" id="CAG9826767.1"/>
    </source>
</evidence>
<keyword evidence="6" id="KW-0325">Glycoprotein</keyword>